<keyword evidence="6 7" id="KW-0472">Membrane</keyword>
<feature type="transmembrane region" description="Helical" evidence="7">
    <location>
        <begin position="399"/>
        <end position="418"/>
    </location>
</feature>
<name>W9RYF9_9ROSA</name>
<keyword evidence="10" id="KW-1185">Reference proteome</keyword>
<dbReference type="PANTHER" id="PTHR22950">
    <property type="entry name" value="AMINO ACID TRANSPORTER"/>
    <property type="match status" value="1"/>
</dbReference>
<evidence type="ECO:0000256" key="6">
    <source>
        <dbReference type="ARBA" id="ARBA00023136"/>
    </source>
</evidence>
<keyword evidence="3 7" id="KW-0812">Transmembrane</keyword>
<dbReference type="Proteomes" id="UP000030645">
    <property type="component" value="Unassembled WGS sequence"/>
</dbReference>
<dbReference type="GO" id="GO:0005774">
    <property type="term" value="C:vacuolar membrane"/>
    <property type="evidence" value="ECO:0007669"/>
    <property type="project" value="TreeGrafter"/>
</dbReference>
<dbReference type="KEGG" id="mnt:21395637"/>
<evidence type="ECO:0000313" key="10">
    <source>
        <dbReference type="Proteomes" id="UP000030645"/>
    </source>
</evidence>
<evidence type="ECO:0000259" key="8">
    <source>
        <dbReference type="Pfam" id="PF01490"/>
    </source>
</evidence>
<feature type="transmembrane region" description="Helical" evidence="7">
    <location>
        <begin position="141"/>
        <end position="160"/>
    </location>
</feature>
<gene>
    <name evidence="9" type="ORF">L484_012422</name>
</gene>
<evidence type="ECO:0000256" key="1">
    <source>
        <dbReference type="ARBA" id="ARBA00004141"/>
    </source>
</evidence>
<sequence>MEDGGKTAGIPLLDSGAALGTTSTVQTLANIVVSIVGTGVLGLPFALRIAGWLAGSLGIIVAGLATYYCMLLLVKCRDKLASEEEEDSTNRKTYGDLGYESMGTTGRFLAESLIFLSQCGGSVAYLVFIGQNLSSVFKGHWNFSSFILLLVPIEIGFSWIGSLSALAPFSIFADICNVLAMGIVVKEDIQQALGGEFSFKERTAITSNIGGLPFAGGMAVFCFEGFGMTLALEGSMRDKRSFPKLLAQAFTGITLLYVLFGFFGYMAYGDETRDIVTLNLPRDWWALAVQIGMCLGLVFTFPIMVHPINEIIEGRLKKSNWFQDAENTNGYSTTSIGKFGIYLSRSMLVIGLAILASCVPAFGVFASLVGSTVCALISFVLPAIFHLKIFWSSLNLWQRALDFVILSCGMLFAAYGTYNTVVGV</sequence>
<reference evidence="10" key="1">
    <citation type="submission" date="2013-01" db="EMBL/GenBank/DDBJ databases">
        <title>Draft Genome Sequence of a Mulberry Tree, Morus notabilis C.K. Schneid.</title>
        <authorList>
            <person name="He N."/>
            <person name="Zhao S."/>
        </authorList>
    </citation>
    <scope>NUCLEOTIDE SEQUENCE</scope>
</reference>
<dbReference type="Pfam" id="PF01490">
    <property type="entry name" value="Aa_trans"/>
    <property type="match status" value="1"/>
</dbReference>
<keyword evidence="4" id="KW-0029">Amino-acid transport</keyword>
<dbReference type="PANTHER" id="PTHR22950:SF349">
    <property type="entry name" value="AMINO ACID TRANSPORTER TRANSMEMBRANE DOMAIN-CONTAINING PROTEIN"/>
    <property type="match status" value="1"/>
</dbReference>
<keyword evidence="5 7" id="KW-1133">Transmembrane helix</keyword>
<feature type="transmembrane region" description="Helical" evidence="7">
    <location>
        <begin position="368"/>
        <end position="387"/>
    </location>
</feature>
<keyword evidence="2" id="KW-0813">Transport</keyword>
<organism evidence="9 10">
    <name type="scientific">Morus notabilis</name>
    <dbReference type="NCBI Taxonomy" id="981085"/>
    <lineage>
        <taxon>Eukaryota</taxon>
        <taxon>Viridiplantae</taxon>
        <taxon>Streptophyta</taxon>
        <taxon>Embryophyta</taxon>
        <taxon>Tracheophyta</taxon>
        <taxon>Spermatophyta</taxon>
        <taxon>Magnoliopsida</taxon>
        <taxon>eudicotyledons</taxon>
        <taxon>Gunneridae</taxon>
        <taxon>Pentapetalae</taxon>
        <taxon>rosids</taxon>
        <taxon>fabids</taxon>
        <taxon>Rosales</taxon>
        <taxon>Moraceae</taxon>
        <taxon>Moreae</taxon>
        <taxon>Morus</taxon>
    </lineage>
</organism>
<dbReference type="eggNOG" id="KOG1304">
    <property type="taxonomic scope" value="Eukaryota"/>
</dbReference>
<evidence type="ECO:0000256" key="7">
    <source>
        <dbReference type="SAM" id="Phobius"/>
    </source>
</evidence>
<feature type="domain" description="Amino acid transporter transmembrane" evidence="8">
    <location>
        <begin position="21"/>
        <end position="421"/>
    </location>
</feature>
<evidence type="ECO:0000256" key="4">
    <source>
        <dbReference type="ARBA" id="ARBA00022970"/>
    </source>
</evidence>
<protein>
    <recommendedName>
        <fullName evidence="8">Amino acid transporter transmembrane domain-containing protein</fullName>
    </recommendedName>
</protein>
<dbReference type="AlphaFoldDB" id="W9RYF9"/>
<dbReference type="EMBL" id="KE345396">
    <property type="protein sequence ID" value="EXC03809.1"/>
    <property type="molecule type" value="Genomic_DNA"/>
</dbReference>
<feature type="transmembrane region" description="Helical" evidence="7">
    <location>
        <begin position="28"/>
        <end position="47"/>
    </location>
</feature>
<evidence type="ECO:0000256" key="2">
    <source>
        <dbReference type="ARBA" id="ARBA00022448"/>
    </source>
</evidence>
<evidence type="ECO:0000313" key="9">
    <source>
        <dbReference type="EMBL" id="EXC03809.1"/>
    </source>
</evidence>
<feature type="transmembrane region" description="Helical" evidence="7">
    <location>
        <begin position="245"/>
        <end position="268"/>
    </location>
</feature>
<evidence type="ECO:0000256" key="3">
    <source>
        <dbReference type="ARBA" id="ARBA00022692"/>
    </source>
</evidence>
<feature type="transmembrane region" description="Helical" evidence="7">
    <location>
        <begin position="54"/>
        <end position="74"/>
    </location>
</feature>
<comment type="subcellular location">
    <subcellularLocation>
        <location evidence="1">Membrane</location>
        <topology evidence="1">Multi-pass membrane protein</topology>
    </subcellularLocation>
</comment>
<dbReference type="OrthoDB" id="1684102at2759"/>
<dbReference type="InterPro" id="IPR013057">
    <property type="entry name" value="AA_transpt_TM"/>
</dbReference>
<accession>W9RYF9</accession>
<feature type="transmembrane region" description="Helical" evidence="7">
    <location>
        <begin position="108"/>
        <end position="129"/>
    </location>
</feature>
<proteinExistence type="predicted"/>
<evidence type="ECO:0000256" key="5">
    <source>
        <dbReference type="ARBA" id="ARBA00022989"/>
    </source>
</evidence>
<feature type="transmembrane region" description="Helical" evidence="7">
    <location>
        <begin position="342"/>
        <end position="362"/>
    </location>
</feature>
<feature type="transmembrane region" description="Helical" evidence="7">
    <location>
        <begin position="284"/>
        <end position="305"/>
    </location>
</feature>
<dbReference type="GO" id="GO:0015179">
    <property type="term" value="F:L-amino acid transmembrane transporter activity"/>
    <property type="evidence" value="ECO:0007669"/>
    <property type="project" value="TreeGrafter"/>
</dbReference>